<reference evidence="1 2" key="1">
    <citation type="submission" date="2019-04" db="EMBL/GenBank/DDBJ databases">
        <authorList>
            <person name="Van Vliet M D."/>
        </authorList>
    </citation>
    <scope>NUCLEOTIDE SEQUENCE [LARGE SCALE GENOMIC DNA]</scope>
    <source>
        <strain evidence="1 2">F21</strain>
    </source>
</reference>
<gene>
    <name evidence="1" type="ORF">SCARR_02308</name>
</gene>
<accession>A0A6C2ULF0</accession>
<dbReference type="AlphaFoldDB" id="A0A6C2ULF0"/>
<name>A0A6C2ULF0_9BACT</name>
<keyword evidence="2" id="KW-1185">Reference proteome</keyword>
<proteinExistence type="predicted"/>
<evidence type="ECO:0000313" key="1">
    <source>
        <dbReference type="EMBL" id="VGO20247.1"/>
    </source>
</evidence>
<organism evidence="1 2">
    <name type="scientific">Pontiella sulfatireligans</name>
    <dbReference type="NCBI Taxonomy" id="2750658"/>
    <lineage>
        <taxon>Bacteria</taxon>
        <taxon>Pseudomonadati</taxon>
        <taxon>Kiritimatiellota</taxon>
        <taxon>Kiritimatiellia</taxon>
        <taxon>Kiritimatiellales</taxon>
        <taxon>Pontiellaceae</taxon>
        <taxon>Pontiella</taxon>
    </lineage>
</organism>
<sequence>MRGHIMAEDRFLHQGIDHHLFVTQADGAEYEFRFEVRRAAPGSDHPETIFEKTEDLSLWKERDPNASIGELLCEELSIIKKEVFTEEDLHTNDP</sequence>
<dbReference type="Proteomes" id="UP000346198">
    <property type="component" value="Unassembled WGS sequence"/>
</dbReference>
<dbReference type="EMBL" id="CAAHFH010000001">
    <property type="protein sequence ID" value="VGO20247.1"/>
    <property type="molecule type" value="Genomic_DNA"/>
</dbReference>
<dbReference type="RefSeq" id="WP_136061683.1">
    <property type="nucleotide sequence ID" value="NZ_CAAHFH010000001.1"/>
</dbReference>
<evidence type="ECO:0000313" key="2">
    <source>
        <dbReference type="Proteomes" id="UP000346198"/>
    </source>
</evidence>
<protein>
    <submittedName>
        <fullName evidence="1">Uncharacterized protein</fullName>
    </submittedName>
</protein>